<keyword evidence="3 6" id="KW-0175">Coiled coil</keyword>
<comment type="caution">
    <text evidence="8">The sequence shown here is derived from an EMBL/GenBank/DDBJ whole genome shotgun (WGS) entry which is preliminary data.</text>
</comment>
<dbReference type="CDD" id="cd10142">
    <property type="entry name" value="HD_SAS6_N"/>
    <property type="match status" value="1"/>
</dbReference>
<evidence type="ECO:0000313" key="8">
    <source>
        <dbReference type="EMBL" id="KAJ4426618.1"/>
    </source>
</evidence>
<dbReference type="Pfam" id="PF16531">
    <property type="entry name" value="SAS-6_N"/>
    <property type="match status" value="1"/>
</dbReference>
<feature type="coiled-coil region" evidence="6">
    <location>
        <begin position="383"/>
        <end position="500"/>
    </location>
</feature>
<dbReference type="PANTHER" id="PTHR44281:SF2">
    <property type="entry name" value="SPINDLE ASSEMBLY ABNORMAL PROTEIN 6 HOMOLOG"/>
    <property type="match status" value="1"/>
</dbReference>
<evidence type="ECO:0000256" key="4">
    <source>
        <dbReference type="ARBA" id="ARBA00023212"/>
    </source>
</evidence>
<evidence type="ECO:0000259" key="7">
    <source>
        <dbReference type="Pfam" id="PF16531"/>
    </source>
</evidence>
<gene>
    <name evidence="8" type="ORF">ANN_26416</name>
</gene>
<feature type="non-terminal residue" evidence="8">
    <location>
        <position position="679"/>
    </location>
</feature>
<dbReference type="Proteomes" id="UP001148838">
    <property type="component" value="Unassembled WGS sequence"/>
</dbReference>
<feature type="coiled-coil region" evidence="6">
    <location>
        <begin position="543"/>
        <end position="673"/>
    </location>
</feature>
<accession>A0ABQ8RY71</accession>
<feature type="domain" description="Spindle assembly abnormal protein 6 N-terminal" evidence="7">
    <location>
        <begin position="273"/>
        <end position="373"/>
    </location>
</feature>
<proteinExistence type="predicted"/>
<evidence type="ECO:0000256" key="1">
    <source>
        <dbReference type="ARBA" id="ARBA00004300"/>
    </source>
</evidence>
<keyword evidence="2" id="KW-0963">Cytoplasm</keyword>
<evidence type="ECO:0000313" key="9">
    <source>
        <dbReference type="Proteomes" id="UP001148838"/>
    </source>
</evidence>
<evidence type="ECO:0000256" key="5">
    <source>
        <dbReference type="ARBA" id="ARBA00023306"/>
    </source>
</evidence>
<dbReference type="Gene3D" id="2.170.210.20">
    <property type="entry name" value="Spindle assembly abnormal protein 6, N-terminal domain"/>
    <property type="match status" value="1"/>
</dbReference>
<dbReference type="EMBL" id="JAJSOF020000039">
    <property type="protein sequence ID" value="KAJ4426618.1"/>
    <property type="molecule type" value="Genomic_DNA"/>
</dbReference>
<evidence type="ECO:0000256" key="6">
    <source>
        <dbReference type="SAM" id="Coils"/>
    </source>
</evidence>
<keyword evidence="4" id="KW-0206">Cytoskeleton</keyword>
<keyword evidence="5" id="KW-0131">Cell cycle</keyword>
<sequence length="679" mass="79042">MKSVGHRMNDDRVNSLTSEIVYLEHQKVFLRTKGKEGRTKLFKLLVSVVTAESSASDKNIVRNGNIKIGNLSFEEVEKLKYLGATVTNINDTREEIKHRINMGNACYYSVVKLLSSSLLSKNLKVRIYKTVILLVVLYGCETWTLTLREEHSLRVFENNVLRKIFGAKRDEVTGEWRKLHNTELHALYSSLDIIRNIKSRRLRWAGHVVHMGESRNAYRVLVGKPEGKRPLGRPRRRWEDIKMDLREVGYDREWINLAQDRDQWRAYVRAAMNLRSLSIEVTDDNDPFVLYSLLVSESDFQVIKEQQGLLIEYDKFSFQLSKLLHLCKSNSDDGGNYRLVIEETGEETFGNKKTVMKIVETNQFKQLCHLILEIGVGTDNEIKKHMADQLKTLKEALHNAEKKISEQEIRAENTARKLEQKEQEIEKLREEWREDSNAVSEKAKEQINTERENAIRVQQDMREAFENEKKQLQTIILETKKSFELLVEELQTEKKLLIEQNCQTDSRLRDLNNTIDSLYKENCSLQQEVTMLLSQNSKLDAGYHEKEKNLNLTKKKYAMLEQNLLEENIVKKNSEIARLNNSLQTLTEENTNANDIITSFQNEFPVLKAKIKLRTKIILEQESILAQRDSDKTALEKETEELKNKVDDLKATQKELSELLQTTKEKLNQKEEALTSNKH</sequence>
<dbReference type="InterPro" id="IPR032396">
    <property type="entry name" value="SAS-6_N"/>
</dbReference>
<dbReference type="InterPro" id="IPR038558">
    <property type="entry name" value="SAS-6_N_sf"/>
</dbReference>
<protein>
    <recommendedName>
        <fullName evidence="7">Spindle assembly abnormal protein 6 N-terminal domain-containing protein</fullName>
    </recommendedName>
</protein>
<organism evidence="8 9">
    <name type="scientific">Periplaneta americana</name>
    <name type="common">American cockroach</name>
    <name type="synonym">Blatta americana</name>
    <dbReference type="NCBI Taxonomy" id="6978"/>
    <lineage>
        <taxon>Eukaryota</taxon>
        <taxon>Metazoa</taxon>
        <taxon>Ecdysozoa</taxon>
        <taxon>Arthropoda</taxon>
        <taxon>Hexapoda</taxon>
        <taxon>Insecta</taxon>
        <taxon>Pterygota</taxon>
        <taxon>Neoptera</taxon>
        <taxon>Polyneoptera</taxon>
        <taxon>Dictyoptera</taxon>
        <taxon>Blattodea</taxon>
        <taxon>Blattoidea</taxon>
        <taxon>Blattidae</taxon>
        <taxon>Blattinae</taxon>
        <taxon>Periplaneta</taxon>
    </lineage>
</organism>
<dbReference type="PANTHER" id="PTHR44281">
    <property type="entry name" value="SPINDLE ASSEMBLY ABNORMAL PROTEIN 6 HOMOLOG"/>
    <property type="match status" value="1"/>
</dbReference>
<reference evidence="8 9" key="1">
    <citation type="journal article" date="2022" name="Allergy">
        <title>Genome assembly and annotation of Periplaneta americana reveal a comprehensive cockroach allergen profile.</title>
        <authorList>
            <person name="Wang L."/>
            <person name="Xiong Q."/>
            <person name="Saelim N."/>
            <person name="Wang L."/>
            <person name="Nong W."/>
            <person name="Wan A.T."/>
            <person name="Shi M."/>
            <person name="Liu X."/>
            <person name="Cao Q."/>
            <person name="Hui J.H.L."/>
            <person name="Sookrung N."/>
            <person name="Leung T.F."/>
            <person name="Tungtrongchitr A."/>
            <person name="Tsui S.K.W."/>
        </authorList>
    </citation>
    <scope>NUCLEOTIDE SEQUENCE [LARGE SCALE GENOMIC DNA]</scope>
    <source>
        <strain evidence="8">PWHHKU_190912</strain>
    </source>
</reference>
<evidence type="ECO:0000256" key="2">
    <source>
        <dbReference type="ARBA" id="ARBA00022490"/>
    </source>
</evidence>
<keyword evidence="9" id="KW-1185">Reference proteome</keyword>
<comment type="subcellular location">
    <subcellularLocation>
        <location evidence="1">Cytoplasm</location>
        <location evidence="1">Cytoskeleton</location>
        <location evidence="1">Microtubule organizing center</location>
        <location evidence="1">Centrosome</location>
    </subcellularLocation>
</comment>
<name>A0ABQ8RY71_PERAM</name>
<evidence type="ECO:0000256" key="3">
    <source>
        <dbReference type="ARBA" id="ARBA00023054"/>
    </source>
</evidence>